<evidence type="ECO:0000256" key="3">
    <source>
        <dbReference type="ARBA" id="ARBA00022801"/>
    </source>
</evidence>
<comment type="caution">
    <text evidence="6">The sequence shown here is derived from an EMBL/GenBank/DDBJ whole genome shotgun (WGS) entry which is preliminary data.</text>
</comment>
<dbReference type="PANTHER" id="PTHR37326">
    <property type="entry name" value="BLL3975 PROTEIN"/>
    <property type="match status" value="1"/>
</dbReference>
<sequence length="311" mass="33792">MQITDRKEWEAGRITGTLPVQGGPGLPVWMICGASGGPTLVLTAGVHGCEYVGIMTLRRLFAQLAPAQIRGRVILLPLVNSEGFYAGSKQVVPSDGKNINRVFPPPEKGTMAQEIARTVVEQIYQEADFLLDLHGGDVNEAMTPLVFYPATAAPEVTAQAREAAQHLEVLYRIPSTAQNGLYSYAAQCGIPALLMEVGGMGLWTEEQVELELRSIQSLMGYLDMGPTPVKNSRQQETMEMCYTEADTPGLWFPEVKAEQLISAGQMLGRIEDLEGRILQTIHARWDGMALYHTVSLGVTTGDALVAYGKIG</sequence>
<reference evidence="6 7" key="1">
    <citation type="journal article" date="2019" name="Nat. Med.">
        <title>A library of human gut bacterial isolates paired with longitudinal multiomics data enables mechanistic microbiome research.</title>
        <authorList>
            <person name="Poyet M."/>
            <person name="Groussin M."/>
            <person name="Gibbons S.M."/>
            <person name="Avila-Pacheco J."/>
            <person name="Jiang X."/>
            <person name="Kearney S.M."/>
            <person name="Perrotta A.R."/>
            <person name="Berdy B."/>
            <person name="Zhao S."/>
            <person name="Lieberman T.D."/>
            <person name="Swanson P.K."/>
            <person name="Smith M."/>
            <person name="Roesemann S."/>
            <person name="Alexander J.E."/>
            <person name="Rich S.A."/>
            <person name="Livny J."/>
            <person name="Vlamakis H."/>
            <person name="Clish C."/>
            <person name="Bullock K."/>
            <person name="Deik A."/>
            <person name="Scott J."/>
            <person name="Pierce K.A."/>
            <person name="Xavier R.J."/>
            <person name="Alm E.J."/>
        </authorList>
    </citation>
    <scope>NUCLEOTIDE SEQUENCE [LARGE SCALE GENOMIC DNA]</scope>
    <source>
        <strain evidence="6 7">BIOML-A5</strain>
    </source>
</reference>
<protein>
    <submittedName>
        <fullName evidence="6">Deacylase</fullName>
    </submittedName>
</protein>
<dbReference type="GO" id="GO:0046872">
    <property type="term" value="F:metal ion binding"/>
    <property type="evidence" value="ECO:0007669"/>
    <property type="project" value="UniProtKB-KW"/>
</dbReference>
<dbReference type="PANTHER" id="PTHR37326:SF1">
    <property type="entry name" value="BLL3975 PROTEIN"/>
    <property type="match status" value="1"/>
</dbReference>
<dbReference type="Proteomes" id="UP000429811">
    <property type="component" value="Unassembled WGS sequence"/>
</dbReference>
<dbReference type="RefSeq" id="WP_055178589.1">
    <property type="nucleotide sequence ID" value="NZ_BAABXT010000001.1"/>
</dbReference>
<dbReference type="GO" id="GO:0016811">
    <property type="term" value="F:hydrolase activity, acting on carbon-nitrogen (but not peptide) bonds, in linear amides"/>
    <property type="evidence" value="ECO:0007669"/>
    <property type="project" value="InterPro"/>
</dbReference>
<evidence type="ECO:0000256" key="1">
    <source>
        <dbReference type="ARBA" id="ARBA00001947"/>
    </source>
</evidence>
<accession>A0A656CBK2</accession>
<keyword evidence="3" id="KW-0378">Hydrolase</keyword>
<dbReference type="InterPro" id="IPR053138">
    <property type="entry name" value="N-alpha-Ac-DABA_deacetylase"/>
</dbReference>
<dbReference type="InterPro" id="IPR043795">
    <property type="entry name" value="N-alpha-Ac-DABA-like"/>
</dbReference>
<name>A0A656CBK2_FLAPL</name>
<dbReference type="AlphaFoldDB" id="A0A656CBK2"/>
<organism evidence="6 7">
    <name type="scientific">Flavonifractor plautii</name>
    <name type="common">Fusobacterium plautii</name>
    <dbReference type="NCBI Taxonomy" id="292800"/>
    <lineage>
        <taxon>Bacteria</taxon>
        <taxon>Bacillati</taxon>
        <taxon>Bacillota</taxon>
        <taxon>Clostridia</taxon>
        <taxon>Eubacteriales</taxon>
        <taxon>Oscillospiraceae</taxon>
        <taxon>Flavonifractor</taxon>
    </lineage>
</organism>
<evidence type="ECO:0000256" key="2">
    <source>
        <dbReference type="ARBA" id="ARBA00022723"/>
    </source>
</evidence>
<dbReference type="CDD" id="cd06254">
    <property type="entry name" value="M14_ASTE_ASPA-like"/>
    <property type="match status" value="1"/>
</dbReference>
<feature type="domain" description="Succinylglutamate desuccinylase/Aspartoacylase catalytic" evidence="5">
    <location>
        <begin position="37"/>
        <end position="219"/>
    </location>
</feature>
<dbReference type="EMBL" id="WKPO01000036">
    <property type="protein sequence ID" value="MSB50571.1"/>
    <property type="molecule type" value="Genomic_DNA"/>
</dbReference>
<evidence type="ECO:0000256" key="4">
    <source>
        <dbReference type="ARBA" id="ARBA00022833"/>
    </source>
</evidence>
<dbReference type="PIRSF" id="PIRSF039012">
    <property type="entry name" value="ASP"/>
    <property type="match status" value="1"/>
</dbReference>
<evidence type="ECO:0000259" key="5">
    <source>
        <dbReference type="Pfam" id="PF24827"/>
    </source>
</evidence>
<keyword evidence="2" id="KW-0479">Metal-binding</keyword>
<dbReference type="GO" id="GO:0016788">
    <property type="term" value="F:hydrolase activity, acting on ester bonds"/>
    <property type="evidence" value="ECO:0007669"/>
    <property type="project" value="InterPro"/>
</dbReference>
<comment type="cofactor">
    <cofactor evidence="1">
        <name>Zn(2+)</name>
        <dbReference type="ChEBI" id="CHEBI:29105"/>
    </cofactor>
</comment>
<dbReference type="Gene3D" id="3.40.630.10">
    <property type="entry name" value="Zn peptidases"/>
    <property type="match status" value="1"/>
</dbReference>
<dbReference type="SUPFAM" id="SSF53187">
    <property type="entry name" value="Zn-dependent exopeptidases"/>
    <property type="match status" value="1"/>
</dbReference>
<evidence type="ECO:0000313" key="6">
    <source>
        <dbReference type="EMBL" id="MSB50571.1"/>
    </source>
</evidence>
<evidence type="ECO:0000313" key="7">
    <source>
        <dbReference type="Proteomes" id="UP000429811"/>
    </source>
</evidence>
<dbReference type="InterPro" id="IPR055438">
    <property type="entry name" value="AstE_AspA_cat"/>
</dbReference>
<proteinExistence type="predicted"/>
<dbReference type="Pfam" id="PF24827">
    <property type="entry name" value="AstE_AspA_cat"/>
    <property type="match status" value="1"/>
</dbReference>
<keyword evidence="4" id="KW-0862">Zinc</keyword>
<gene>
    <name evidence="6" type="ORF">GKE90_18050</name>
</gene>